<dbReference type="AlphaFoldDB" id="A0A0A8XA83"/>
<organism evidence="1 2">
    <name type="scientific">Mesobacillus selenatarsenatis (strain DSM 18680 / JCM 14380 / FERM P-15431 / SF-1)</name>
    <dbReference type="NCBI Taxonomy" id="1321606"/>
    <lineage>
        <taxon>Bacteria</taxon>
        <taxon>Bacillati</taxon>
        <taxon>Bacillota</taxon>
        <taxon>Bacilli</taxon>
        <taxon>Bacillales</taxon>
        <taxon>Bacillaceae</taxon>
        <taxon>Mesobacillus</taxon>
    </lineage>
</organism>
<protein>
    <submittedName>
        <fullName evidence="1">Uncharacterized protein</fullName>
    </submittedName>
</protein>
<keyword evidence="2" id="KW-1185">Reference proteome</keyword>
<comment type="caution">
    <text evidence="1">The sequence shown here is derived from an EMBL/GenBank/DDBJ whole genome shotgun (WGS) entry which is preliminary data.</text>
</comment>
<accession>A0A0A8XA83</accession>
<evidence type="ECO:0000313" key="1">
    <source>
        <dbReference type="EMBL" id="GAM16199.1"/>
    </source>
</evidence>
<dbReference type="EMBL" id="BASE01000111">
    <property type="protein sequence ID" value="GAM16199.1"/>
    <property type="molecule type" value="Genomic_DNA"/>
</dbReference>
<sequence length="124" mass="14143">MHVLDLIARINNCVEELDFAAARMYMEENIEVLNENRSRLKSNARELLEFLTKRLEAGHQPLTRKDMAVINTVNSYASKFDLRGLKVIVRDHSLLFLRNDIEAYLNNDAKIILEGMGAIPKAAS</sequence>
<proteinExistence type="predicted"/>
<dbReference type="RefSeq" id="WP_041967806.1">
    <property type="nucleotide sequence ID" value="NZ_BASE01000111.1"/>
</dbReference>
<reference evidence="1 2" key="1">
    <citation type="submission" date="2013-06" db="EMBL/GenBank/DDBJ databases">
        <title>Whole genome shotgun sequence of Bacillus selenatarsenatis SF-1.</title>
        <authorList>
            <person name="Kuroda M."/>
            <person name="Sei K."/>
            <person name="Yamashita M."/>
            <person name="Ike M."/>
        </authorList>
    </citation>
    <scope>NUCLEOTIDE SEQUENCE [LARGE SCALE GENOMIC DNA]</scope>
    <source>
        <strain evidence="1 2">SF-1</strain>
    </source>
</reference>
<name>A0A0A8XA83_MESS1</name>
<gene>
    <name evidence="1" type="ORF">SAMD00020551_4387</name>
</gene>
<evidence type="ECO:0000313" key="2">
    <source>
        <dbReference type="Proteomes" id="UP000031014"/>
    </source>
</evidence>
<dbReference type="Proteomes" id="UP000031014">
    <property type="component" value="Unassembled WGS sequence"/>
</dbReference>
<dbReference type="OrthoDB" id="2860966at2"/>